<dbReference type="GO" id="GO:0030897">
    <property type="term" value="C:HOPS complex"/>
    <property type="evidence" value="ECO:0007669"/>
    <property type="project" value="TreeGrafter"/>
</dbReference>
<comment type="similarity">
    <text evidence="1">Belongs to the VPS16 family.</text>
</comment>
<dbReference type="InterPro" id="IPR015943">
    <property type="entry name" value="WD40/YVTN_repeat-like_dom_sf"/>
</dbReference>
<evidence type="ECO:0000256" key="1">
    <source>
        <dbReference type="ARBA" id="ARBA00009250"/>
    </source>
</evidence>
<dbReference type="InterPro" id="IPR006926">
    <property type="entry name" value="Vps16_N"/>
</dbReference>
<dbReference type="InterPro" id="IPR036322">
    <property type="entry name" value="WD40_repeat_dom_sf"/>
</dbReference>
<dbReference type="InterPro" id="IPR006925">
    <property type="entry name" value="Vps16_C"/>
</dbReference>
<gene>
    <name evidence="5" type="ORF">DPMN_074824</name>
</gene>
<dbReference type="GO" id="GO:0042144">
    <property type="term" value="P:vacuole fusion, non-autophagic"/>
    <property type="evidence" value="ECO:0007669"/>
    <property type="project" value="TreeGrafter"/>
</dbReference>
<dbReference type="GO" id="GO:0005768">
    <property type="term" value="C:endosome"/>
    <property type="evidence" value="ECO:0007669"/>
    <property type="project" value="TreeGrafter"/>
</dbReference>
<dbReference type="EMBL" id="JAIWYP010000015">
    <property type="protein sequence ID" value="KAH3699862.1"/>
    <property type="molecule type" value="Genomic_DNA"/>
</dbReference>
<reference evidence="5" key="1">
    <citation type="journal article" date="2019" name="bioRxiv">
        <title>The Genome of the Zebra Mussel, Dreissena polymorpha: A Resource for Invasive Species Research.</title>
        <authorList>
            <person name="McCartney M.A."/>
            <person name="Auch B."/>
            <person name="Kono T."/>
            <person name="Mallez S."/>
            <person name="Zhang Y."/>
            <person name="Obille A."/>
            <person name="Becker A."/>
            <person name="Abrahante J.E."/>
            <person name="Garbe J."/>
            <person name="Badalamenti J.P."/>
            <person name="Herman A."/>
            <person name="Mangelson H."/>
            <person name="Liachko I."/>
            <person name="Sullivan S."/>
            <person name="Sone E.D."/>
            <person name="Koren S."/>
            <person name="Silverstein K.A.T."/>
            <person name="Beckman K.B."/>
            <person name="Gohl D.M."/>
        </authorList>
    </citation>
    <scope>NUCLEOTIDE SEQUENCE</scope>
    <source>
        <strain evidence="5">Duluth1</strain>
        <tissue evidence="5">Whole animal</tissue>
    </source>
</reference>
<feature type="domain" description="Vps16 C-terminal" evidence="3">
    <location>
        <begin position="502"/>
        <end position="652"/>
    </location>
</feature>
<accession>A0A9D3YFQ0</accession>
<dbReference type="AlphaFoldDB" id="A0A9D3YFQ0"/>
<evidence type="ECO:0000259" key="3">
    <source>
        <dbReference type="Pfam" id="PF04840"/>
    </source>
</evidence>
<dbReference type="Proteomes" id="UP000828390">
    <property type="component" value="Unassembled WGS sequence"/>
</dbReference>
<feature type="non-terminal residue" evidence="5">
    <location>
        <position position="652"/>
    </location>
</feature>
<evidence type="ECO:0000313" key="5">
    <source>
        <dbReference type="EMBL" id="KAH3699862.1"/>
    </source>
</evidence>
<dbReference type="GO" id="GO:0005765">
    <property type="term" value="C:lysosomal membrane"/>
    <property type="evidence" value="ECO:0007669"/>
    <property type="project" value="TreeGrafter"/>
</dbReference>
<protein>
    <recommendedName>
        <fullName evidence="2">Vacuolar protein sorting-associated protein 16 homolog</fullName>
    </recommendedName>
</protein>
<sequence>MASANWTPLGTEYYEKVEMYQLDWGDQIDLSKFTVAAAQYGGPIALLKDDSNTPNVRPMLTVFTSAGKILSQLRWNSGKIKKLGWSYTEELLCVQDDGTVLVYDLSLNFLRQFSMGQETKETKVHDVRIFSSYKGTGIAVLTTSYRIFIVNSIDDLRIRKLEIPGADSAPTAWDIITMDGQSQALVAKKNELYLVDHGGQYQKQDIDLSQTEEAIVDIAISINNRYIALFSEKQVIWIGTADFKKKCDFKPKTSKKPTQLVWCGSGAVVALWDKLMLVIGRDQQYFYFNNDAAVHLVEEEDGVRIVGRDSVEFLRKVPQVTEQIFKIASMEPGAMLFEASREFDKQSQRADEYIRTVKDQLETAVSQCIQAAGHEYEPSKQRRLLKAATFGKCFLTDYNPEPFVNMCQMLRVLNQVRQPPIGIPLTYTQLERLTMPTLIDRLVNRKYFYLAIRICQYLKLPEAEGASRILAHWACYKVQSKGEDDEQVARAIADKLGDTPGVSYSDVANKALEVGRNDLAIRLLDNEPKAALQVPLLMKMKRENIALNKAIDSGDTDLIYFVLLHLKDALPKGEFFMAIRQLPVAYALYIQYCRQQSPALMEQLYDQEENHQEVATCKVMGSFKQERLEDRVAVLNEAKDSFTKAKNDFAAK</sequence>
<evidence type="ECO:0000256" key="2">
    <source>
        <dbReference type="ARBA" id="ARBA00017947"/>
    </source>
</evidence>
<reference evidence="5" key="2">
    <citation type="submission" date="2020-11" db="EMBL/GenBank/DDBJ databases">
        <authorList>
            <person name="McCartney M.A."/>
            <person name="Auch B."/>
            <person name="Kono T."/>
            <person name="Mallez S."/>
            <person name="Becker A."/>
            <person name="Gohl D.M."/>
            <person name="Silverstein K.A.T."/>
            <person name="Koren S."/>
            <person name="Bechman K.B."/>
            <person name="Herman A."/>
            <person name="Abrahante J.E."/>
            <person name="Garbe J."/>
        </authorList>
    </citation>
    <scope>NUCLEOTIDE SEQUENCE</scope>
    <source>
        <strain evidence="5">Duluth1</strain>
        <tissue evidence="5">Whole animal</tissue>
    </source>
</reference>
<dbReference type="InterPro" id="IPR016534">
    <property type="entry name" value="VPS16"/>
</dbReference>
<dbReference type="GO" id="GO:0016197">
    <property type="term" value="P:endosomal transport"/>
    <property type="evidence" value="ECO:0007669"/>
    <property type="project" value="TreeGrafter"/>
</dbReference>
<dbReference type="PANTHER" id="PTHR12811:SF0">
    <property type="entry name" value="VACUOLAR PROTEIN SORTING-ASSOCIATED PROTEIN 16 HOMOLOG"/>
    <property type="match status" value="1"/>
</dbReference>
<organism evidence="5 6">
    <name type="scientific">Dreissena polymorpha</name>
    <name type="common">Zebra mussel</name>
    <name type="synonym">Mytilus polymorpha</name>
    <dbReference type="NCBI Taxonomy" id="45954"/>
    <lineage>
        <taxon>Eukaryota</taxon>
        <taxon>Metazoa</taxon>
        <taxon>Spiralia</taxon>
        <taxon>Lophotrochozoa</taxon>
        <taxon>Mollusca</taxon>
        <taxon>Bivalvia</taxon>
        <taxon>Autobranchia</taxon>
        <taxon>Heteroconchia</taxon>
        <taxon>Euheterodonta</taxon>
        <taxon>Imparidentia</taxon>
        <taxon>Neoheterodontei</taxon>
        <taxon>Myida</taxon>
        <taxon>Dreissenoidea</taxon>
        <taxon>Dreissenidae</taxon>
        <taxon>Dreissena</taxon>
    </lineage>
</organism>
<feature type="domain" description="Vps16 N-terminal" evidence="4">
    <location>
        <begin position="3"/>
        <end position="404"/>
    </location>
</feature>
<evidence type="ECO:0000313" key="6">
    <source>
        <dbReference type="Proteomes" id="UP000828390"/>
    </source>
</evidence>
<dbReference type="PANTHER" id="PTHR12811">
    <property type="entry name" value="VACUOLAR PROTEIN SORTING VPS16"/>
    <property type="match status" value="1"/>
</dbReference>
<dbReference type="Pfam" id="PF04840">
    <property type="entry name" value="Vps16_C"/>
    <property type="match status" value="1"/>
</dbReference>
<dbReference type="SUPFAM" id="SSF50978">
    <property type="entry name" value="WD40 repeat-like"/>
    <property type="match status" value="1"/>
</dbReference>
<name>A0A9D3YFQ0_DREPO</name>
<proteinExistence type="inferred from homology"/>
<comment type="caution">
    <text evidence="5">The sequence shown here is derived from an EMBL/GenBank/DDBJ whole genome shotgun (WGS) entry which is preliminary data.</text>
</comment>
<dbReference type="GO" id="GO:0003779">
    <property type="term" value="F:actin binding"/>
    <property type="evidence" value="ECO:0007669"/>
    <property type="project" value="TreeGrafter"/>
</dbReference>
<dbReference type="Pfam" id="PF04841">
    <property type="entry name" value="Vps16_N"/>
    <property type="match status" value="1"/>
</dbReference>
<evidence type="ECO:0000259" key="4">
    <source>
        <dbReference type="Pfam" id="PF04841"/>
    </source>
</evidence>
<keyword evidence="6" id="KW-1185">Reference proteome</keyword>
<dbReference type="PIRSF" id="PIRSF007949">
    <property type="entry name" value="VPS16"/>
    <property type="match status" value="1"/>
</dbReference>
<dbReference type="GO" id="GO:0006886">
    <property type="term" value="P:intracellular protein transport"/>
    <property type="evidence" value="ECO:0007669"/>
    <property type="project" value="InterPro"/>
</dbReference>
<dbReference type="Gene3D" id="2.130.10.10">
    <property type="entry name" value="YVTN repeat-like/Quinoprotein amine dehydrogenase"/>
    <property type="match status" value="1"/>
</dbReference>